<comment type="catalytic activity">
    <reaction evidence="9">
        <text>S-sulfanyl-L-cysteinyl-[protein] + uridine(34) in tRNA + AH2 + ATP = 2-thiouridine(34) in tRNA + L-cysteinyl-[protein] + A + AMP + diphosphate + H(+)</text>
        <dbReference type="Rhea" id="RHEA:47032"/>
        <dbReference type="Rhea" id="RHEA-COMP:10131"/>
        <dbReference type="Rhea" id="RHEA-COMP:11726"/>
        <dbReference type="Rhea" id="RHEA-COMP:11727"/>
        <dbReference type="Rhea" id="RHEA-COMP:11728"/>
        <dbReference type="ChEBI" id="CHEBI:13193"/>
        <dbReference type="ChEBI" id="CHEBI:15378"/>
        <dbReference type="ChEBI" id="CHEBI:17499"/>
        <dbReference type="ChEBI" id="CHEBI:29950"/>
        <dbReference type="ChEBI" id="CHEBI:30616"/>
        <dbReference type="ChEBI" id="CHEBI:33019"/>
        <dbReference type="ChEBI" id="CHEBI:61963"/>
        <dbReference type="ChEBI" id="CHEBI:65315"/>
        <dbReference type="ChEBI" id="CHEBI:87170"/>
        <dbReference type="ChEBI" id="CHEBI:456215"/>
        <dbReference type="EC" id="2.8.1.13"/>
    </reaction>
</comment>
<keyword evidence="2" id="KW-0820">tRNA-binding</keyword>
<keyword evidence="13" id="KW-1185">Reference proteome</keyword>
<dbReference type="Gene3D" id="2.40.30.10">
    <property type="entry name" value="Translation factors"/>
    <property type="match status" value="1"/>
</dbReference>
<evidence type="ECO:0000256" key="5">
    <source>
        <dbReference type="ARBA" id="ARBA00022741"/>
    </source>
</evidence>
<dbReference type="GO" id="GO:0103016">
    <property type="term" value="F:tRNA-uridine 2-sulfurtransferase activity"/>
    <property type="evidence" value="ECO:0007669"/>
    <property type="project" value="UniProtKB-EC"/>
</dbReference>
<dbReference type="Pfam" id="PF20258">
    <property type="entry name" value="tRNA_Me_trans_C"/>
    <property type="match status" value="1"/>
</dbReference>
<dbReference type="CDD" id="cd01998">
    <property type="entry name" value="MnmA_TRMU-like"/>
    <property type="match status" value="1"/>
</dbReference>
<keyword evidence="3 12" id="KW-0808">Transferase</keyword>
<dbReference type="Gene3D" id="2.30.30.280">
    <property type="entry name" value="Adenine nucleotide alpha hydrolases-like domains"/>
    <property type="match status" value="1"/>
</dbReference>
<dbReference type="EC" id="2.8.1.13" evidence="1"/>
<evidence type="ECO:0000256" key="6">
    <source>
        <dbReference type="ARBA" id="ARBA00022840"/>
    </source>
</evidence>
<evidence type="ECO:0000256" key="1">
    <source>
        <dbReference type="ARBA" id="ARBA00011949"/>
    </source>
</evidence>
<keyword evidence="8" id="KW-1015">Disulfide bond</keyword>
<comment type="caution">
    <text evidence="12">The sequence shown here is derived from an EMBL/GenBank/DDBJ whole genome shotgun (WGS) entry which is preliminary data.</text>
</comment>
<sequence>MPNSQKIIVGLSGGVDSSVAALLLKKQGYDVHGLFMKNWEEDDSENYCSAAEDLRDAQAVCDVLDIPLHLVNFSAEYWDNVFAHCLQEYKAGRTPNPDVLCNREIKFKVFLDYALHLGGAAIATGHYVRNHYENGHYHLLKGIDPNKDQSYFLYLLGQSQLAQSCFPIGDLKKTVVRELATQADLATQTKKESTGICFIGERPFKTFLARFLPAQPGIIETPEGKSLGEHDGLMFYTIGQRQGLKIGGIAESSGEPWYVVAKDIPNNRLIVAQGHNHPLLFSSRLKAQQIHWISGIAPQVPLSCSAKTRYRQPDQACIITALTETCQVDFTQPQRA</sequence>
<dbReference type="Gene3D" id="3.40.50.620">
    <property type="entry name" value="HUPs"/>
    <property type="match status" value="1"/>
</dbReference>
<dbReference type="InterPro" id="IPR014729">
    <property type="entry name" value="Rossmann-like_a/b/a_fold"/>
</dbReference>
<dbReference type="NCBIfam" id="NF001138">
    <property type="entry name" value="PRK00143.1"/>
    <property type="match status" value="1"/>
</dbReference>
<feature type="non-terminal residue" evidence="12">
    <location>
        <position position="336"/>
    </location>
</feature>
<evidence type="ECO:0000256" key="3">
    <source>
        <dbReference type="ARBA" id="ARBA00022679"/>
    </source>
</evidence>
<evidence type="ECO:0000313" key="13">
    <source>
        <dbReference type="Proteomes" id="UP001171945"/>
    </source>
</evidence>
<dbReference type="Pfam" id="PF03054">
    <property type="entry name" value="tRNA_Me_trans"/>
    <property type="match status" value="1"/>
</dbReference>
<evidence type="ECO:0000259" key="11">
    <source>
        <dbReference type="Pfam" id="PF20259"/>
    </source>
</evidence>
<keyword evidence="5" id="KW-0547">Nucleotide-binding</keyword>
<dbReference type="InterPro" id="IPR046884">
    <property type="entry name" value="MnmA-like_central"/>
</dbReference>
<dbReference type="SUPFAM" id="SSF52402">
    <property type="entry name" value="Adenine nucleotide alpha hydrolases-like"/>
    <property type="match status" value="1"/>
</dbReference>
<dbReference type="InterPro" id="IPR046885">
    <property type="entry name" value="MnmA-like_C"/>
</dbReference>
<protein>
    <recommendedName>
        <fullName evidence="1">tRNA-uridine 2-sulfurtransferase</fullName>
        <ecNumber evidence="1">2.8.1.13</ecNumber>
    </recommendedName>
</protein>
<evidence type="ECO:0000256" key="7">
    <source>
        <dbReference type="ARBA" id="ARBA00022884"/>
    </source>
</evidence>
<dbReference type="NCBIfam" id="TIGR00420">
    <property type="entry name" value="trmU"/>
    <property type="match status" value="1"/>
</dbReference>
<dbReference type="PANTHER" id="PTHR11933:SF5">
    <property type="entry name" value="MITOCHONDRIAL TRNA-SPECIFIC 2-THIOURIDYLASE 1"/>
    <property type="match status" value="1"/>
</dbReference>
<proteinExistence type="inferred from homology"/>
<evidence type="ECO:0000256" key="8">
    <source>
        <dbReference type="ARBA" id="ARBA00023157"/>
    </source>
</evidence>
<feature type="domain" description="tRNA-specific 2-thiouridylase MnmA-like C-terminal" evidence="10">
    <location>
        <begin position="283"/>
        <end position="336"/>
    </location>
</feature>
<name>A0ABT7VUZ0_9GAMM</name>
<gene>
    <name evidence="12" type="primary">mnmA</name>
    <name evidence="12" type="ORF">QUF54_08530</name>
</gene>
<evidence type="ECO:0000256" key="9">
    <source>
        <dbReference type="ARBA" id="ARBA00051542"/>
    </source>
</evidence>
<dbReference type="InterPro" id="IPR023382">
    <property type="entry name" value="MnmA-like_central_sf"/>
</dbReference>
<evidence type="ECO:0000259" key="10">
    <source>
        <dbReference type="Pfam" id="PF20258"/>
    </source>
</evidence>
<accession>A0ABT7VUZ0</accession>
<organism evidence="12 13">
    <name type="scientific">Candidatus Marithioploca araucensis</name>
    <dbReference type="NCBI Taxonomy" id="70273"/>
    <lineage>
        <taxon>Bacteria</taxon>
        <taxon>Pseudomonadati</taxon>
        <taxon>Pseudomonadota</taxon>
        <taxon>Gammaproteobacteria</taxon>
        <taxon>Thiotrichales</taxon>
        <taxon>Thiotrichaceae</taxon>
        <taxon>Candidatus Marithioploca</taxon>
    </lineage>
</organism>
<dbReference type="PANTHER" id="PTHR11933">
    <property type="entry name" value="TRNA 5-METHYLAMINOMETHYL-2-THIOURIDYLATE -METHYLTRANSFERASE"/>
    <property type="match status" value="1"/>
</dbReference>
<dbReference type="EMBL" id="JAUCGM010000608">
    <property type="protein sequence ID" value="MDM8563383.1"/>
    <property type="molecule type" value="Genomic_DNA"/>
</dbReference>
<keyword evidence="6" id="KW-0067">ATP-binding</keyword>
<dbReference type="Proteomes" id="UP001171945">
    <property type="component" value="Unassembled WGS sequence"/>
</dbReference>
<keyword evidence="7" id="KW-0694">RNA-binding</keyword>
<dbReference type="Pfam" id="PF20259">
    <property type="entry name" value="tRNA_Me_trans_M"/>
    <property type="match status" value="1"/>
</dbReference>
<feature type="domain" description="tRNA-specific 2-thiouridylase MnmA-like central" evidence="11">
    <location>
        <begin position="205"/>
        <end position="273"/>
    </location>
</feature>
<evidence type="ECO:0000256" key="4">
    <source>
        <dbReference type="ARBA" id="ARBA00022694"/>
    </source>
</evidence>
<evidence type="ECO:0000313" key="12">
    <source>
        <dbReference type="EMBL" id="MDM8563383.1"/>
    </source>
</evidence>
<dbReference type="HAMAP" id="MF_00144">
    <property type="entry name" value="tRNA_thiouridyl_MnmA"/>
    <property type="match status" value="1"/>
</dbReference>
<dbReference type="InterPro" id="IPR004506">
    <property type="entry name" value="MnmA-like"/>
</dbReference>
<evidence type="ECO:0000256" key="2">
    <source>
        <dbReference type="ARBA" id="ARBA00022555"/>
    </source>
</evidence>
<keyword evidence="4" id="KW-0819">tRNA processing</keyword>
<reference evidence="12" key="1">
    <citation type="submission" date="2023-06" db="EMBL/GenBank/DDBJ databases">
        <title>Uncultivated large filamentous bacteria from sulfidic sediments reveal new species and different genomic features in energy metabolism and defense.</title>
        <authorList>
            <person name="Fonseca A."/>
        </authorList>
    </citation>
    <scope>NUCLEOTIDE SEQUENCE</scope>
    <source>
        <strain evidence="12">HSG4</strain>
    </source>
</reference>